<feature type="compositionally biased region" description="Polar residues" evidence="2">
    <location>
        <begin position="408"/>
        <end position="419"/>
    </location>
</feature>
<feature type="region of interest" description="Disordered" evidence="2">
    <location>
        <begin position="342"/>
        <end position="423"/>
    </location>
</feature>
<evidence type="ECO:0000256" key="3">
    <source>
        <dbReference type="SAM" id="Phobius"/>
    </source>
</evidence>
<evidence type="ECO:0008006" key="6">
    <source>
        <dbReference type="Google" id="ProtNLM"/>
    </source>
</evidence>
<comment type="caution">
    <text evidence="4">The sequence shown here is derived from an EMBL/GenBank/DDBJ whole genome shotgun (WGS) entry which is preliminary data.</text>
</comment>
<dbReference type="PANTHER" id="PTHR43037:SF1">
    <property type="entry name" value="BLL1128 PROTEIN"/>
    <property type="match status" value="1"/>
</dbReference>
<evidence type="ECO:0000256" key="1">
    <source>
        <dbReference type="ARBA" id="ARBA00022729"/>
    </source>
</evidence>
<gene>
    <name evidence="4" type="ORF">POL72_08245</name>
</gene>
<evidence type="ECO:0000313" key="5">
    <source>
        <dbReference type="Proteomes" id="UP001217485"/>
    </source>
</evidence>
<name>A0ABT5BU89_9BACT</name>
<keyword evidence="3" id="KW-0812">Transmembrane</keyword>
<evidence type="ECO:0000313" key="4">
    <source>
        <dbReference type="EMBL" id="MDC0677732.1"/>
    </source>
</evidence>
<dbReference type="Proteomes" id="UP001217485">
    <property type="component" value="Unassembled WGS sequence"/>
</dbReference>
<dbReference type="EMBL" id="JAQNDK010000001">
    <property type="protein sequence ID" value="MDC0677732.1"/>
    <property type="molecule type" value="Genomic_DNA"/>
</dbReference>
<feature type="compositionally biased region" description="Gly residues" evidence="2">
    <location>
        <begin position="347"/>
        <end position="395"/>
    </location>
</feature>
<organism evidence="4 5">
    <name type="scientific">Sorangium atrum</name>
    <dbReference type="NCBI Taxonomy" id="2995308"/>
    <lineage>
        <taxon>Bacteria</taxon>
        <taxon>Pseudomonadati</taxon>
        <taxon>Myxococcota</taxon>
        <taxon>Polyangia</taxon>
        <taxon>Polyangiales</taxon>
        <taxon>Polyangiaceae</taxon>
        <taxon>Sorangium</taxon>
    </lineage>
</organism>
<keyword evidence="1" id="KW-0732">Signal</keyword>
<dbReference type="PANTHER" id="PTHR43037">
    <property type="entry name" value="UNNAMED PRODUCT-RELATED"/>
    <property type="match status" value="1"/>
</dbReference>
<feature type="transmembrane region" description="Helical" evidence="3">
    <location>
        <begin position="425"/>
        <end position="445"/>
    </location>
</feature>
<dbReference type="InterPro" id="IPR029058">
    <property type="entry name" value="AB_hydrolase_fold"/>
</dbReference>
<keyword evidence="3" id="KW-0472">Membrane</keyword>
<dbReference type="SUPFAM" id="SSF53474">
    <property type="entry name" value="alpha/beta-Hydrolases"/>
    <property type="match status" value="1"/>
</dbReference>
<keyword evidence="3" id="KW-1133">Transmembrane helix</keyword>
<dbReference type="InterPro" id="IPR050955">
    <property type="entry name" value="Plant_Biomass_Hydrol_Est"/>
</dbReference>
<sequence>MGFGSRLDFLATRHEHKACSWASPADESMKNSRVNAYVSVWRRRITLGSGGALWLRAALTSALVLCATSEAFAYSCPQNPPPARTETYQGFLGRVHELNGQQLPYRLFVPKDYDPNKAYPLVLYLHHAGLAGTDRNNETGWDNCVQLTSEIGSGNDYGGVFTHRAVDKDGSRFDTQQRYPHFVLAPHANSPAYGFGGGVNGSATAAEHPTRPLLWGILEQVQAEFNIDPGRLYVTGISMGCYGTWDIIMRTPGVFAAAAPQSCRGDPNKTLLAALKDMPIWSMCGTNDSYFAGAQAMADAMEDVGATAFTFTAMQGVGHSINDRGYDYPGFIDWMFAQRLPGVEPPGEGGAGGTGGEGGAGGTSGEGGAGGTSGEGGAGAMGGSDSGGSASGQGGAAAAAGSTASGGNTAPTSESSCSVARSPGAAAPLALMLALSLGAVAWRRADRSDRRRTRR</sequence>
<protein>
    <recommendedName>
        <fullName evidence="6">Esterase</fullName>
    </recommendedName>
</protein>
<reference evidence="4 5" key="1">
    <citation type="submission" date="2023-01" db="EMBL/GenBank/DDBJ databases">
        <title>Minimal conservation of predation-associated metabolite biosynthetic gene clusters underscores biosynthetic potential of Myxococcota including descriptions for ten novel species: Archangium lansinium sp. nov., Myxococcus landrumus sp. nov., Nannocystis bai.</title>
        <authorList>
            <person name="Ahearne A."/>
            <person name="Stevens C."/>
            <person name="Dowd S."/>
        </authorList>
    </citation>
    <scope>NUCLEOTIDE SEQUENCE [LARGE SCALE GENOMIC DNA]</scope>
    <source>
        <strain evidence="4 5">WIWO2</strain>
    </source>
</reference>
<proteinExistence type="predicted"/>
<feature type="compositionally biased region" description="Low complexity" evidence="2">
    <location>
        <begin position="396"/>
        <end position="407"/>
    </location>
</feature>
<dbReference type="RefSeq" id="WP_272094485.1">
    <property type="nucleotide sequence ID" value="NZ_JAQNDK010000001.1"/>
</dbReference>
<dbReference type="Gene3D" id="3.40.50.1820">
    <property type="entry name" value="alpha/beta hydrolase"/>
    <property type="match status" value="1"/>
</dbReference>
<evidence type="ECO:0000256" key="2">
    <source>
        <dbReference type="SAM" id="MobiDB-lite"/>
    </source>
</evidence>
<accession>A0ABT5BU89</accession>
<keyword evidence="5" id="KW-1185">Reference proteome</keyword>